<keyword evidence="1" id="KW-1133">Transmembrane helix</keyword>
<evidence type="ECO:0000256" key="1">
    <source>
        <dbReference type="SAM" id="Phobius"/>
    </source>
</evidence>
<evidence type="ECO:0000313" key="3">
    <source>
        <dbReference type="Proteomes" id="UP000178425"/>
    </source>
</evidence>
<keyword evidence="1" id="KW-0812">Transmembrane</keyword>
<sequence length="189" mass="20681">MTKFGQLISASVIVILLGVGIYWLIGWKSASNPGGLPEFNFAQNLKDAGVNGGDPLSSQDNIYENAYWGFAFGHAGDFQIKEIDEDNGALTVLAEGTGEKRTFQIFITDFDEAGPITPERIKKDLPGVKIEQPQTISFAGTDALAFISPKEEGKMIEVWFVRGGALYQVSAYFEFAGELSKILASWKFL</sequence>
<proteinExistence type="predicted"/>
<name>A0A1F5WSI6_9BACT</name>
<protein>
    <submittedName>
        <fullName evidence="2">Uncharacterized protein</fullName>
    </submittedName>
</protein>
<dbReference type="Proteomes" id="UP000178425">
    <property type="component" value="Unassembled WGS sequence"/>
</dbReference>
<organism evidence="2 3">
    <name type="scientific">Candidatus Giovannonibacteria bacterium RIFCSPHIGHO2_02_43_13</name>
    <dbReference type="NCBI Taxonomy" id="1798330"/>
    <lineage>
        <taxon>Bacteria</taxon>
        <taxon>Candidatus Giovannoniibacteriota</taxon>
    </lineage>
</organism>
<gene>
    <name evidence="2" type="ORF">A2W54_00135</name>
</gene>
<dbReference type="EMBL" id="MFHI01000025">
    <property type="protein sequence ID" value="OGF78604.1"/>
    <property type="molecule type" value="Genomic_DNA"/>
</dbReference>
<feature type="transmembrane region" description="Helical" evidence="1">
    <location>
        <begin position="6"/>
        <end position="25"/>
    </location>
</feature>
<evidence type="ECO:0000313" key="2">
    <source>
        <dbReference type="EMBL" id="OGF78604.1"/>
    </source>
</evidence>
<dbReference type="AlphaFoldDB" id="A0A1F5WSI6"/>
<comment type="caution">
    <text evidence="2">The sequence shown here is derived from an EMBL/GenBank/DDBJ whole genome shotgun (WGS) entry which is preliminary data.</text>
</comment>
<reference evidence="2 3" key="1">
    <citation type="journal article" date="2016" name="Nat. Commun.">
        <title>Thousands of microbial genomes shed light on interconnected biogeochemical processes in an aquifer system.</title>
        <authorList>
            <person name="Anantharaman K."/>
            <person name="Brown C.T."/>
            <person name="Hug L.A."/>
            <person name="Sharon I."/>
            <person name="Castelle C.J."/>
            <person name="Probst A.J."/>
            <person name="Thomas B.C."/>
            <person name="Singh A."/>
            <person name="Wilkins M.J."/>
            <person name="Karaoz U."/>
            <person name="Brodie E.L."/>
            <person name="Williams K.H."/>
            <person name="Hubbard S.S."/>
            <person name="Banfield J.F."/>
        </authorList>
    </citation>
    <scope>NUCLEOTIDE SEQUENCE [LARGE SCALE GENOMIC DNA]</scope>
</reference>
<keyword evidence="1" id="KW-0472">Membrane</keyword>
<accession>A0A1F5WSI6</accession>